<dbReference type="NCBIfam" id="NF041292">
    <property type="entry name" value="StbB"/>
    <property type="match status" value="1"/>
</dbReference>
<reference evidence="1" key="1">
    <citation type="submission" date="2019-11" db="EMBL/GenBank/DDBJ databases">
        <title>Comparative genomics of photobacteria reveal adaptation to distinct habitats.</title>
        <authorList>
            <person name="Fuertes-Perez S."/>
            <person name="Hilgarth M."/>
            <person name="Vogel R.F."/>
        </authorList>
    </citation>
    <scope>NUCLEOTIDE SEQUENCE</scope>
    <source>
        <strain evidence="1">TMW2.2145</strain>
    </source>
</reference>
<evidence type="ECO:0000313" key="1">
    <source>
        <dbReference type="EMBL" id="MCF2303813.1"/>
    </source>
</evidence>
<dbReference type="Gene3D" id="3.40.50.300">
    <property type="entry name" value="P-loop containing nucleotide triphosphate hydrolases"/>
    <property type="match status" value="1"/>
</dbReference>
<dbReference type="Proteomes" id="UP000813876">
    <property type="component" value="Unassembled WGS sequence"/>
</dbReference>
<dbReference type="SUPFAM" id="SSF52540">
    <property type="entry name" value="P-loop containing nucleoside triphosphate hydrolases"/>
    <property type="match status" value="1"/>
</dbReference>
<comment type="caution">
    <text evidence="1">The sequence shown here is derived from an EMBL/GenBank/DDBJ whole genome shotgun (WGS) entry which is preliminary data.</text>
</comment>
<sequence>MKICVINFSGNVGKSLISQHLLKTRLKDSEIIAVESINSDGNNDEKIKGKEFTDIMDKVMATDNVIVDVGASNVEDFMQQMNKATGSQEDFDYFVVPTIDKEKQIIDTVSTIQALGDMGIEQERIRVIFNAIDYDTNINRKFSNILELDHIATINTKTTIHENELFNRLKEVRDLKTIHDIANDDTDYKSLIAATDDKLERLTYSRRLGLKRLAVGVERMLDNTFEELFK</sequence>
<protein>
    <submittedName>
        <fullName evidence="1">StbB</fullName>
    </submittedName>
</protein>
<dbReference type="RefSeq" id="WP_065208657.1">
    <property type="nucleotide sequence ID" value="NZ_LZFG01000059.1"/>
</dbReference>
<dbReference type="InterPro" id="IPR047985">
    <property type="entry name" value="StbB-like"/>
</dbReference>
<proteinExistence type="predicted"/>
<evidence type="ECO:0000313" key="2">
    <source>
        <dbReference type="Proteomes" id="UP000813876"/>
    </source>
</evidence>
<dbReference type="InterPro" id="IPR027417">
    <property type="entry name" value="P-loop_NTPase"/>
</dbReference>
<accession>A0AAW5A2G9</accession>
<name>A0AAW5A2G9_PHOPO</name>
<dbReference type="GeneID" id="69966434"/>
<organism evidence="1 2">
    <name type="scientific">Photobacterium phosphoreum</name>
    <dbReference type="NCBI Taxonomy" id="659"/>
    <lineage>
        <taxon>Bacteria</taxon>
        <taxon>Pseudomonadati</taxon>
        <taxon>Pseudomonadota</taxon>
        <taxon>Gammaproteobacteria</taxon>
        <taxon>Vibrionales</taxon>
        <taxon>Vibrionaceae</taxon>
        <taxon>Photobacterium</taxon>
    </lineage>
</organism>
<dbReference type="EMBL" id="WMCP01000033">
    <property type="protein sequence ID" value="MCF2303813.1"/>
    <property type="molecule type" value="Genomic_DNA"/>
</dbReference>
<gene>
    <name evidence="1" type="ORF">GLP33_19015</name>
</gene>
<dbReference type="AlphaFoldDB" id="A0AAW5A2G9"/>